<dbReference type="AlphaFoldDB" id="A0AAV9BQ63"/>
<reference evidence="1" key="2">
    <citation type="submission" date="2023-06" db="EMBL/GenBank/DDBJ databases">
        <authorList>
            <person name="Ma L."/>
            <person name="Liu K.-W."/>
            <person name="Li Z."/>
            <person name="Hsiao Y.-Y."/>
            <person name="Qi Y."/>
            <person name="Fu T."/>
            <person name="Tang G."/>
            <person name="Zhang D."/>
            <person name="Sun W.-H."/>
            <person name="Liu D.-K."/>
            <person name="Li Y."/>
            <person name="Chen G.-Z."/>
            <person name="Liu X.-D."/>
            <person name="Liao X.-Y."/>
            <person name="Jiang Y.-T."/>
            <person name="Yu X."/>
            <person name="Hao Y."/>
            <person name="Huang J."/>
            <person name="Zhao X.-W."/>
            <person name="Ke S."/>
            <person name="Chen Y.-Y."/>
            <person name="Wu W.-L."/>
            <person name="Hsu J.-L."/>
            <person name="Lin Y.-F."/>
            <person name="Huang M.-D."/>
            <person name="Li C.-Y."/>
            <person name="Huang L."/>
            <person name="Wang Z.-W."/>
            <person name="Zhao X."/>
            <person name="Zhong W.-Y."/>
            <person name="Peng D.-H."/>
            <person name="Ahmad S."/>
            <person name="Lan S."/>
            <person name="Zhang J.-S."/>
            <person name="Tsai W.-C."/>
            <person name="Van De Peer Y."/>
            <person name="Liu Z.-J."/>
        </authorList>
    </citation>
    <scope>NUCLEOTIDE SEQUENCE</scope>
    <source>
        <strain evidence="1">SCP</strain>
        <tissue evidence="1">Leaves</tissue>
    </source>
</reference>
<dbReference type="EMBL" id="JAUJYN010000002">
    <property type="protein sequence ID" value="KAK1277969.1"/>
    <property type="molecule type" value="Genomic_DNA"/>
</dbReference>
<name>A0AAV9BQ63_ACOGR</name>
<accession>A0AAV9BQ63</accession>
<evidence type="ECO:0000313" key="1">
    <source>
        <dbReference type="EMBL" id="KAK1277969.1"/>
    </source>
</evidence>
<gene>
    <name evidence="1" type="ORF">QJS04_geneDACA020829</name>
</gene>
<keyword evidence="2" id="KW-1185">Reference proteome</keyword>
<proteinExistence type="predicted"/>
<organism evidence="1 2">
    <name type="scientific">Acorus gramineus</name>
    <name type="common">Dwarf sweet flag</name>
    <dbReference type="NCBI Taxonomy" id="55184"/>
    <lineage>
        <taxon>Eukaryota</taxon>
        <taxon>Viridiplantae</taxon>
        <taxon>Streptophyta</taxon>
        <taxon>Embryophyta</taxon>
        <taxon>Tracheophyta</taxon>
        <taxon>Spermatophyta</taxon>
        <taxon>Magnoliopsida</taxon>
        <taxon>Liliopsida</taxon>
        <taxon>Acoraceae</taxon>
        <taxon>Acorus</taxon>
    </lineage>
</organism>
<protein>
    <submittedName>
        <fullName evidence="1">Uncharacterized protein</fullName>
    </submittedName>
</protein>
<comment type="caution">
    <text evidence="1">The sequence shown here is derived from an EMBL/GenBank/DDBJ whole genome shotgun (WGS) entry which is preliminary data.</text>
</comment>
<dbReference type="Proteomes" id="UP001179952">
    <property type="component" value="Unassembled WGS sequence"/>
</dbReference>
<sequence length="133" mass="14916">MFQSLLFPVASQVSWTEAILLSTVQKRLGKHRQNGDSPHHLSIQNRMLALFPSFQQNSASNSPARPSHPLHMNDIVEMVLGNTDVVVPPPYLSCITLPQSEDSSEHHFHNHLARSASFIERKSRMHSPPFSLG</sequence>
<reference evidence="1" key="1">
    <citation type="journal article" date="2023" name="Nat. Commun.">
        <title>Diploid and tetraploid genomes of Acorus and the evolution of monocots.</title>
        <authorList>
            <person name="Ma L."/>
            <person name="Liu K.W."/>
            <person name="Li Z."/>
            <person name="Hsiao Y.Y."/>
            <person name="Qi Y."/>
            <person name="Fu T."/>
            <person name="Tang G.D."/>
            <person name="Zhang D."/>
            <person name="Sun W.H."/>
            <person name="Liu D.K."/>
            <person name="Li Y."/>
            <person name="Chen G.Z."/>
            <person name="Liu X.D."/>
            <person name="Liao X.Y."/>
            <person name="Jiang Y.T."/>
            <person name="Yu X."/>
            <person name="Hao Y."/>
            <person name="Huang J."/>
            <person name="Zhao X.W."/>
            <person name="Ke S."/>
            <person name="Chen Y.Y."/>
            <person name="Wu W.L."/>
            <person name="Hsu J.L."/>
            <person name="Lin Y.F."/>
            <person name="Huang M.D."/>
            <person name="Li C.Y."/>
            <person name="Huang L."/>
            <person name="Wang Z.W."/>
            <person name="Zhao X."/>
            <person name="Zhong W.Y."/>
            <person name="Peng D.H."/>
            <person name="Ahmad S."/>
            <person name="Lan S."/>
            <person name="Zhang J.S."/>
            <person name="Tsai W.C."/>
            <person name="Van de Peer Y."/>
            <person name="Liu Z.J."/>
        </authorList>
    </citation>
    <scope>NUCLEOTIDE SEQUENCE</scope>
    <source>
        <strain evidence="1">SCP</strain>
    </source>
</reference>
<evidence type="ECO:0000313" key="2">
    <source>
        <dbReference type="Proteomes" id="UP001179952"/>
    </source>
</evidence>